<feature type="repeat" description="ARM" evidence="1">
    <location>
        <begin position="216"/>
        <end position="258"/>
    </location>
</feature>
<keyword evidence="3" id="KW-1185">Reference proteome</keyword>
<dbReference type="SMART" id="SM00185">
    <property type="entry name" value="ARM"/>
    <property type="match status" value="5"/>
</dbReference>
<dbReference type="STRING" id="4795.A0A225UMI9"/>
<evidence type="ECO:0000256" key="1">
    <source>
        <dbReference type="PROSITE-ProRule" id="PRU00259"/>
    </source>
</evidence>
<dbReference type="AlphaFoldDB" id="A0A225UMI9"/>
<evidence type="ECO:0000313" key="3">
    <source>
        <dbReference type="Proteomes" id="UP000198211"/>
    </source>
</evidence>
<dbReference type="PROSITE" id="PS50176">
    <property type="entry name" value="ARM_REPEAT"/>
    <property type="match status" value="4"/>
</dbReference>
<dbReference type="InterPro" id="IPR016024">
    <property type="entry name" value="ARM-type_fold"/>
</dbReference>
<dbReference type="Gene3D" id="1.25.10.10">
    <property type="entry name" value="Leucine-rich Repeat Variant"/>
    <property type="match status" value="2"/>
</dbReference>
<comment type="caution">
    <text evidence="2">The sequence shown here is derived from an EMBL/GenBank/DDBJ whole genome shotgun (WGS) entry which is preliminary data.</text>
</comment>
<evidence type="ECO:0000313" key="2">
    <source>
        <dbReference type="EMBL" id="OWY94344.1"/>
    </source>
</evidence>
<sequence length="309" mass="32270">MIAGGVIPPLLPLLQEADDIIKQNAAVVFVDLATGSDKSAIRTAGGIPPLVNLLRNGNAGQKGNVTIALAIMTLDYENRMAIANAGGIPPLVAMLHEGNDMHKEKAAAALVNLATVLTNKPLIGEAAQKQLAVFGLSYMSASNETNRSEMINQNAALVLADLSASPNKSAIRMAGGIPLLVGLLRNGTAGQKGNVATALARLAAEYDSRNVITDTGAIPVFVEMLRNGVGTLRWKAAWALVNLSLAFKNKQTIAEAGAIPSLVEFVRDGNDLEKEYAALALGNLAIDDMNKGIITRANAIPPLQALAQN</sequence>
<gene>
    <name evidence="2" type="ORF">PHMEG_00035955</name>
</gene>
<name>A0A225UMI9_9STRA</name>
<feature type="repeat" description="ARM" evidence="1">
    <location>
        <begin position="45"/>
        <end position="87"/>
    </location>
</feature>
<dbReference type="InterPro" id="IPR011989">
    <property type="entry name" value="ARM-like"/>
</dbReference>
<feature type="repeat" description="ARM" evidence="1">
    <location>
        <begin position="86"/>
        <end position="114"/>
    </location>
</feature>
<proteinExistence type="predicted"/>
<dbReference type="SUPFAM" id="SSF48371">
    <property type="entry name" value="ARM repeat"/>
    <property type="match status" value="1"/>
</dbReference>
<dbReference type="Proteomes" id="UP000198211">
    <property type="component" value="Unassembled WGS sequence"/>
</dbReference>
<dbReference type="InterPro" id="IPR000225">
    <property type="entry name" value="Armadillo"/>
</dbReference>
<reference evidence="3" key="1">
    <citation type="submission" date="2017-03" db="EMBL/GenBank/DDBJ databases">
        <title>Phytopthora megakarya and P. palmivora, two closely related causual agents of cacao black pod achieved similar genome size and gene model numbers by different mechanisms.</title>
        <authorList>
            <person name="Ali S."/>
            <person name="Shao J."/>
            <person name="Larry D.J."/>
            <person name="Kronmiller B."/>
            <person name="Shen D."/>
            <person name="Strem M.D."/>
            <person name="Melnick R.L."/>
            <person name="Guiltinan M.J."/>
            <person name="Tyler B.M."/>
            <person name="Meinhardt L.W."/>
            <person name="Bailey B.A."/>
        </authorList>
    </citation>
    <scope>NUCLEOTIDE SEQUENCE [LARGE SCALE GENOMIC DNA]</scope>
    <source>
        <strain evidence="3">zdho120</strain>
    </source>
</reference>
<dbReference type="EMBL" id="NBNE01014537">
    <property type="protein sequence ID" value="OWY94344.1"/>
    <property type="molecule type" value="Genomic_DNA"/>
</dbReference>
<organism evidence="2 3">
    <name type="scientific">Phytophthora megakarya</name>
    <dbReference type="NCBI Taxonomy" id="4795"/>
    <lineage>
        <taxon>Eukaryota</taxon>
        <taxon>Sar</taxon>
        <taxon>Stramenopiles</taxon>
        <taxon>Oomycota</taxon>
        <taxon>Peronosporomycetes</taxon>
        <taxon>Peronosporales</taxon>
        <taxon>Peronosporaceae</taxon>
        <taxon>Phytophthora</taxon>
    </lineage>
</organism>
<accession>A0A225UMI9</accession>
<feature type="repeat" description="ARM" evidence="1">
    <location>
        <begin position="257"/>
        <end position="299"/>
    </location>
</feature>
<dbReference type="OrthoDB" id="191135at2759"/>
<dbReference type="Pfam" id="PF00514">
    <property type="entry name" value="Arm"/>
    <property type="match status" value="2"/>
</dbReference>
<dbReference type="PANTHER" id="PTHR23315:SF7">
    <property type="entry name" value="U-BOX DOMAIN-CONTAINING PROTEIN 4"/>
    <property type="match status" value="1"/>
</dbReference>
<dbReference type="Pfam" id="PF13513">
    <property type="entry name" value="HEAT_EZ"/>
    <property type="match status" value="1"/>
</dbReference>
<protein>
    <submittedName>
        <fullName evidence="2">Uncharacterized protein</fullName>
    </submittedName>
</protein>
<feature type="non-terminal residue" evidence="2">
    <location>
        <position position="309"/>
    </location>
</feature>
<dbReference type="PANTHER" id="PTHR23315">
    <property type="entry name" value="U BOX DOMAIN-CONTAINING"/>
    <property type="match status" value="1"/>
</dbReference>